<sequence>MATMEAEGKTEPSSLAIEEGRKEGDRNLDFVLPSAHTIGHDSWQQVGLMLVTSFNCGYILSFSNLILVPLGWTWGIICLLVVGFYIAYGNWLLAAFHFVDGQRFIRYRDIMGSLYGREMYYITWAFQFLTLVLGNMGMILLGGRALKEINSVLTEDPLRLQYYIIITGVAYFLFAFLIPTMSDMKFCLGPSTIITVAYVVILLVLTGRDVGKRTNRERDYEIHGSMVGKVFNGFGAISAIVVCNTTGLLLEIQSTLRKPVVTNMRKALSLQYTVGLIFYYGVSVLGYWAYGSTVSEYLPEELNTAKWVKVLINSAVFLQAIVSQHMFVAPIHETLDTNFLKLDESMNSKENCKRRFFLRAFIFTINSFMTAAFPFMGDFVNLFGSFSLIPLTFTFPSMIFIKVKGKTARTEQKLWHWFNVVFSSLLTVMTTISAVRLIVHNVWKYNFFADT</sequence>
<feature type="transmembrane region" description="Helical" evidence="11">
    <location>
        <begin position="415"/>
        <end position="439"/>
    </location>
</feature>
<keyword evidence="3" id="KW-0813">Transport</keyword>
<dbReference type="InParanoid" id="A0A6P3ZRM5"/>
<feature type="transmembrane region" description="Helical" evidence="11">
    <location>
        <begin position="356"/>
        <end position="376"/>
    </location>
</feature>
<keyword evidence="7 11" id="KW-1133">Transmembrane helix</keyword>
<keyword evidence="13" id="KW-1185">Reference proteome</keyword>
<feature type="transmembrane region" description="Helical" evidence="11">
    <location>
        <begin position="186"/>
        <end position="206"/>
    </location>
</feature>
<evidence type="ECO:0000256" key="7">
    <source>
        <dbReference type="ARBA" id="ARBA00022989"/>
    </source>
</evidence>
<feature type="transmembrane region" description="Helical" evidence="11">
    <location>
        <begin position="382"/>
        <end position="403"/>
    </location>
</feature>
<comment type="function">
    <text evidence="10">Carrier protein involved in proton-driven auxin influx. Mediates the formation of auxin gradient from developing leaves (site of auxin biosynthesis) to tips by contributing to the loading of auxin in vascular tissues and facilitating acropetal (base to tip) auxin transport within inner tissues of the root apex, and basipetal (tip to base) auxin transport within outer tissues of the root apex. May be involved in lateral roots and nodules formation.</text>
</comment>
<dbReference type="AlphaFoldDB" id="A0A6P3ZRM5"/>
<reference evidence="13" key="1">
    <citation type="submission" date="2025-05" db="UniProtKB">
        <authorList>
            <consortium name="RefSeq"/>
        </authorList>
    </citation>
    <scope>NUCLEOTIDE SEQUENCE [LARGE SCALE GENOMIC DNA]</scope>
</reference>
<feature type="transmembrane region" description="Helical" evidence="11">
    <location>
        <begin position="270"/>
        <end position="290"/>
    </location>
</feature>
<keyword evidence="5" id="KW-0769">Symport</keyword>
<dbReference type="InterPro" id="IPR013057">
    <property type="entry name" value="AA_transpt_TM"/>
</dbReference>
<evidence type="ECO:0000259" key="12">
    <source>
        <dbReference type="Pfam" id="PF01490"/>
    </source>
</evidence>
<dbReference type="Proteomes" id="UP001652623">
    <property type="component" value="Chromosome 2"/>
</dbReference>
<accession>A0A6P3ZRM5</accession>
<evidence type="ECO:0000256" key="2">
    <source>
        <dbReference type="ARBA" id="ARBA00005590"/>
    </source>
</evidence>
<evidence type="ECO:0000256" key="10">
    <source>
        <dbReference type="ARBA" id="ARBA00045588"/>
    </source>
</evidence>
<dbReference type="GO" id="GO:0012505">
    <property type="term" value="C:endomembrane system"/>
    <property type="evidence" value="ECO:0007669"/>
    <property type="project" value="UniProtKB-SubCell"/>
</dbReference>
<gene>
    <name evidence="14" type="primary">LOC107418221</name>
</gene>
<feature type="transmembrane region" description="Helical" evidence="11">
    <location>
        <begin position="310"/>
        <end position="335"/>
    </location>
</feature>
<feature type="transmembrane region" description="Helical" evidence="11">
    <location>
        <begin position="160"/>
        <end position="179"/>
    </location>
</feature>
<evidence type="ECO:0000256" key="3">
    <source>
        <dbReference type="ARBA" id="ARBA00022448"/>
    </source>
</evidence>
<dbReference type="KEGG" id="zju:107418221"/>
<feature type="domain" description="Amino acid transporter transmembrane" evidence="12">
    <location>
        <begin position="41"/>
        <end position="433"/>
    </location>
</feature>
<dbReference type="GO" id="GO:0015293">
    <property type="term" value="F:symporter activity"/>
    <property type="evidence" value="ECO:0007669"/>
    <property type="project" value="UniProtKB-KW"/>
</dbReference>
<organism evidence="13 14">
    <name type="scientific">Ziziphus jujuba</name>
    <name type="common">Chinese jujube</name>
    <name type="synonym">Ziziphus sativa</name>
    <dbReference type="NCBI Taxonomy" id="326968"/>
    <lineage>
        <taxon>Eukaryota</taxon>
        <taxon>Viridiplantae</taxon>
        <taxon>Streptophyta</taxon>
        <taxon>Embryophyta</taxon>
        <taxon>Tracheophyta</taxon>
        <taxon>Spermatophyta</taxon>
        <taxon>Magnoliopsida</taxon>
        <taxon>eudicotyledons</taxon>
        <taxon>Gunneridae</taxon>
        <taxon>Pentapetalae</taxon>
        <taxon>rosids</taxon>
        <taxon>fabids</taxon>
        <taxon>Rosales</taxon>
        <taxon>Rhamnaceae</taxon>
        <taxon>Paliureae</taxon>
        <taxon>Ziziphus</taxon>
    </lineage>
</organism>
<keyword evidence="6" id="KW-0029">Amino-acid transport</keyword>
<reference evidence="14" key="2">
    <citation type="submission" date="2025-08" db="UniProtKB">
        <authorList>
            <consortium name="RefSeq"/>
        </authorList>
    </citation>
    <scope>IDENTIFICATION</scope>
    <source>
        <tissue evidence="14">Seedling</tissue>
    </source>
</reference>
<evidence type="ECO:0000256" key="5">
    <source>
        <dbReference type="ARBA" id="ARBA00022847"/>
    </source>
</evidence>
<evidence type="ECO:0000256" key="1">
    <source>
        <dbReference type="ARBA" id="ARBA00004127"/>
    </source>
</evidence>
<name>A0A6P3ZRM5_ZIZJJ</name>
<feature type="transmembrane region" description="Helical" evidence="11">
    <location>
        <begin position="226"/>
        <end position="250"/>
    </location>
</feature>
<keyword evidence="8 11" id="KW-0472">Membrane</keyword>
<dbReference type="Pfam" id="PF01490">
    <property type="entry name" value="Aa_trans"/>
    <property type="match status" value="1"/>
</dbReference>
<evidence type="ECO:0000313" key="14">
    <source>
        <dbReference type="RefSeq" id="XP_015882388.4"/>
    </source>
</evidence>
<keyword evidence="9" id="KW-0927">Auxin signaling pathway</keyword>
<feature type="transmembrane region" description="Helical" evidence="11">
    <location>
        <begin position="74"/>
        <end position="99"/>
    </location>
</feature>
<evidence type="ECO:0000313" key="13">
    <source>
        <dbReference type="Proteomes" id="UP001652623"/>
    </source>
</evidence>
<dbReference type="GeneID" id="107418221"/>
<dbReference type="RefSeq" id="XP_015882388.4">
    <property type="nucleotide sequence ID" value="XM_016026902.4"/>
</dbReference>
<dbReference type="PANTHER" id="PTHR48017">
    <property type="entry name" value="OS05G0424000 PROTEIN-RELATED"/>
    <property type="match status" value="1"/>
</dbReference>
<feature type="transmembrane region" description="Helical" evidence="11">
    <location>
        <begin position="120"/>
        <end position="140"/>
    </location>
</feature>
<evidence type="ECO:0000256" key="9">
    <source>
        <dbReference type="ARBA" id="ARBA00023294"/>
    </source>
</evidence>
<evidence type="ECO:0000256" key="11">
    <source>
        <dbReference type="SAM" id="Phobius"/>
    </source>
</evidence>
<evidence type="ECO:0000256" key="6">
    <source>
        <dbReference type="ARBA" id="ARBA00022970"/>
    </source>
</evidence>
<evidence type="ECO:0000256" key="8">
    <source>
        <dbReference type="ARBA" id="ARBA00023136"/>
    </source>
</evidence>
<protein>
    <submittedName>
        <fullName evidence="14">Proline transporter 1</fullName>
    </submittedName>
</protein>
<comment type="similarity">
    <text evidence="2">Belongs to the amino acid/polyamine transporter 2 family. Amino acid/auxin permease (AAAP) (TC 2.A.18.1) subfamily.</text>
</comment>
<keyword evidence="4 11" id="KW-0812">Transmembrane</keyword>
<evidence type="ECO:0000256" key="4">
    <source>
        <dbReference type="ARBA" id="ARBA00022692"/>
    </source>
</evidence>
<proteinExistence type="inferred from homology"/>
<dbReference type="GO" id="GO:0009734">
    <property type="term" value="P:auxin-activated signaling pathway"/>
    <property type="evidence" value="ECO:0007669"/>
    <property type="project" value="UniProtKB-KW"/>
</dbReference>
<dbReference type="GO" id="GO:0006865">
    <property type="term" value="P:amino acid transport"/>
    <property type="evidence" value="ECO:0007669"/>
    <property type="project" value="UniProtKB-KW"/>
</dbReference>
<comment type="subcellular location">
    <subcellularLocation>
        <location evidence="1">Endomembrane system</location>
        <topology evidence="1">Multi-pass membrane protein</topology>
    </subcellularLocation>
</comment>
<feature type="transmembrane region" description="Helical" evidence="11">
    <location>
        <begin position="46"/>
        <end position="68"/>
    </location>
</feature>